<reference evidence="3" key="1">
    <citation type="journal article" date="2024" name="IScience">
        <title>Strigolactones Initiate the Formation of Haustorium-like Structures in Castilleja.</title>
        <authorList>
            <person name="Buerger M."/>
            <person name="Peterson D."/>
            <person name="Chory J."/>
        </authorList>
    </citation>
    <scope>NUCLEOTIDE SEQUENCE [LARGE SCALE GENOMIC DNA]</scope>
</reference>
<proteinExistence type="predicted"/>
<accession>A0ABD3BDR4</accession>
<comment type="caution">
    <text evidence="2">The sequence shown here is derived from an EMBL/GenBank/DDBJ whole genome shotgun (WGS) entry which is preliminary data.</text>
</comment>
<protein>
    <submittedName>
        <fullName evidence="2">Uncharacterized protein</fullName>
    </submittedName>
</protein>
<keyword evidence="3" id="KW-1185">Reference proteome</keyword>
<name>A0ABD3BDR4_9LAMI</name>
<feature type="chain" id="PRO_5044747491" evidence="1">
    <location>
        <begin position="24"/>
        <end position="143"/>
    </location>
</feature>
<evidence type="ECO:0000313" key="2">
    <source>
        <dbReference type="EMBL" id="KAL3615412.1"/>
    </source>
</evidence>
<organism evidence="2 3">
    <name type="scientific">Castilleja foliolosa</name>
    <dbReference type="NCBI Taxonomy" id="1961234"/>
    <lineage>
        <taxon>Eukaryota</taxon>
        <taxon>Viridiplantae</taxon>
        <taxon>Streptophyta</taxon>
        <taxon>Embryophyta</taxon>
        <taxon>Tracheophyta</taxon>
        <taxon>Spermatophyta</taxon>
        <taxon>Magnoliopsida</taxon>
        <taxon>eudicotyledons</taxon>
        <taxon>Gunneridae</taxon>
        <taxon>Pentapetalae</taxon>
        <taxon>asterids</taxon>
        <taxon>lamiids</taxon>
        <taxon>Lamiales</taxon>
        <taxon>Orobanchaceae</taxon>
        <taxon>Pedicularideae</taxon>
        <taxon>Castillejinae</taxon>
        <taxon>Castilleja</taxon>
    </lineage>
</organism>
<feature type="signal peptide" evidence="1">
    <location>
        <begin position="1"/>
        <end position="23"/>
    </location>
</feature>
<keyword evidence="1" id="KW-0732">Signal</keyword>
<sequence>MSRNRILLCTLLVLLSIIVSISANRSVDQLIEDIKEIKRRRNISKLKYDSTDKVNRSRDFVLRCFRLFERYRRAPFDKYDSWEDEMDHNVCFTASKVWLSVYENTGRDLLIWHNNNQTMVDIDICELDLNRCPEELRQLVFSF</sequence>
<gene>
    <name evidence="2" type="ORF">CASFOL_041073</name>
</gene>
<dbReference type="AlphaFoldDB" id="A0ABD3BDR4"/>
<dbReference type="EMBL" id="JAVIJP010000100">
    <property type="protein sequence ID" value="KAL3615412.1"/>
    <property type="molecule type" value="Genomic_DNA"/>
</dbReference>
<evidence type="ECO:0000313" key="3">
    <source>
        <dbReference type="Proteomes" id="UP001632038"/>
    </source>
</evidence>
<dbReference type="Proteomes" id="UP001632038">
    <property type="component" value="Unassembled WGS sequence"/>
</dbReference>
<evidence type="ECO:0000256" key="1">
    <source>
        <dbReference type="SAM" id="SignalP"/>
    </source>
</evidence>